<feature type="compositionally biased region" description="Polar residues" evidence="7">
    <location>
        <begin position="133"/>
        <end position="161"/>
    </location>
</feature>
<feature type="transmembrane region" description="Helical" evidence="8">
    <location>
        <begin position="1094"/>
        <end position="1115"/>
    </location>
</feature>
<keyword evidence="4 8" id="KW-0472">Membrane</keyword>
<feature type="domain" description="SSD" evidence="9">
    <location>
        <begin position="987"/>
        <end position="1117"/>
    </location>
</feature>
<evidence type="ECO:0000313" key="11">
    <source>
        <dbReference type="Proteomes" id="UP001234178"/>
    </source>
</evidence>
<sequence>MAVFFCLYFCHSRGHGVLVAKSLKEVKNIMNCYGRILSSYPAGVVSAVATLSIACLIVVFTLHSVPDFSDPQLGFECRGTVLSRRAVAWENLLRASQRAGPLSINPLESTGTSASSSLKSNEAPRKKNKMKAQQRTNSTSGGSIASVEATSSWGAVRTRSNSLDDDGRETNKAKTNKVWETKRQQQKASQVHPFEVLRGHGTSKDAIANHSHFQWGETVTRSPAHPVRHKPMWSQLQQLGTAGFLRSDEDDREEGEEEETKKPQNPSRNSFYFCDQPHGEYAHVIFASAGEQNRSLWNVESIQSMCRLDELMRSSPLFPTVCQQPAHQQSAHHQCCPSWTLGHYVALMRNRSSCSDIDAADVTIVFNILESCSRHYHGLQLSPNCDSIVQEGSSWPNTGDCGEDVPEICTRHNAVYHIFHYLTDAEFLVGGNQHLRYAAVFLPVARSTALLPYFDWLDSHDEFWPLADNYTVAVAMDFGLKESLFNEYMVRDVLFLSIGAVLICTMMWWYTASLFLTFMAIVSVILSLAVAYFVYTFLFELDFFPFMNLLAAVIVVGIGADDVFVYIQVWRCAKLDKDGTTLPKLVMDTLGHAGLSMLVTSLTTAAAFFSSFICPVTAIRCFSLFAGLTVTIHFLFMLSWLPASVLLAEKYFSPVCRQNTGRSVPIFVNSFRSCWRTVSDLGRITFDKILPCIVVKFRYFWIALLGGLAVAAGVVVFHYPKLELPDTKEFQLFSSSHPFERYDMEFKHEFWFERSQRAELLAKLPLRFVWGVAAEDNGNYLDPSSKGSLVLDPTFNMAAPESQEWLSRFCKDIRDQPFFQPTLGPLLPNCFIETFQSWMDRRCEDSFDRRNRTPCCELSTFPYAEDVFNECIVLAVKDLYETPAQFFLPGVAGPRFSKSTQRVDAVVIEYDSNISYSLSYTEMNDFHRQVEQWLDEQLAKAPLGMKGGWFTSDLAFYDVQRSLSEGTVSAIALAMAIALLVLICATGNLWLSFISVVCLTSVVLVSVAVLVLLGWKLNILESVSVSLAVGLSVDFTLHYAVAYRLSAQETDRESSVVFSLSRMSSPIAMAAVTTLSAGAAVLPSSVVAYQQIGTFVVVVMITSWIYSTLFLPSMLRVCGPQNGCSQIRCPSCAHCFRCCCPNSPTHVDKTVYSYGLSESTLSTSSTSCPNPNANISTVHCEAHELEPLTSSHRVKAVRGRPRSGSLVATNDNLSSTSVHSSITLAKNGRKMRKISLPSTALLVADANREPEVVCIETQNSDMWAA</sequence>
<evidence type="ECO:0000256" key="5">
    <source>
        <dbReference type="ARBA" id="ARBA00023180"/>
    </source>
</evidence>
<comment type="subcellular location">
    <subcellularLocation>
        <location evidence="1">Membrane</location>
        <topology evidence="1">Multi-pass membrane protein</topology>
    </subcellularLocation>
</comment>
<dbReference type="Gene3D" id="1.20.1640.10">
    <property type="entry name" value="Multidrug efflux transporter AcrB transmembrane domain"/>
    <property type="match status" value="2"/>
</dbReference>
<comment type="similarity">
    <text evidence="6">Belongs to the dispatched family.</text>
</comment>
<dbReference type="PROSITE" id="PS50156">
    <property type="entry name" value="SSD"/>
    <property type="match status" value="2"/>
</dbReference>
<dbReference type="PANTHER" id="PTHR45951">
    <property type="entry name" value="PROTEIN DISPATCHED-RELATED"/>
    <property type="match status" value="1"/>
</dbReference>
<dbReference type="EMBL" id="JAOYFB010000036">
    <property type="protein sequence ID" value="KAK4018764.1"/>
    <property type="molecule type" value="Genomic_DNA"/>
</dbReference>
<proteinExistence type="inferred from homology"/>
<evidence type="ECO:0000256" key="1">
    <source>
        <dbReference type="ARBA" id="ARBA00004141"/>
    </source>
</evidence>
<reference evidence="10 11" key="1">
    <citation type="journal article" date="2023" name="Nucleic Acids Res.">
        <title>The hologenome of Daphnia magna reveals possible DNA methylation and microbiome-mediated evolution of the host genome.</title>
        <authorList>
            <person name="Chaturvedi A."/>
            <person name="Li X."/>
            <person name="Dhandapani V."/>
            <person name="Marshall H."/>
            <person name="Kissane S."/>
            <person name="Cuenca-Cambronero M."/>
            <person name="Asole G."/>
            <person name="Calvet F."/>
            <person name="Ruiz-Romero M."/>
            <person name="Marangio P."/>
            <person name="Guigo R."/>
            <person name="Rago D."/>
            <person name="Mirbahai L."/>
            <person name="Eastwood N."/>
            <person name="Colbourne J.K."/>
            <person name="Zhou J."/>
            <person name="Mallon E."/>
            <person name="Orsini L."/>
        </authorList>
    </citation>
    <scope>NUCLEOTIDE SEQUENCE [LARGE SCALE GENOMIC DNA]</scope>
    <source>
        <strain evidence="10">LRV0_1</strain>
    </source>
</reference>
<keyword evidence="11" id="KW-1185">Reference proteome</keyword>
<feature type="region of interest" description="Disordered" evidence="7">
    <location>
        <begin position="103"/>
        <end position="191"/>
    </location>
</feature>
<evidence type="ECO:0000256" key="2">
    <source>
        <dbReference type="ARBA" id="ARBA00022692"/>
    </source>
</evidence>
<keyword evidence="3 8" id="KW-1133">Transmembrane helix</keyword>
<feature type="transmembrane region" description="Helical" evidence="8">
    <location>
        <begin position="1063"/>
        <end position="1082"/>
    </location>
</feature>
<feature type="compositionally biased region" description="Low complexity" evidence="7">
    <location>
        <begin position="109"/>
        <end position="120"/>
    </location>
</feature>
<feature type="transmembrane region" description="Helical" evidence="8">
    <location>
        <begin position="493"/>
        <end position="510"/>
    </location>
</feature>
<evidence type="ECO:0000256" key="3">
    <source>
        <dbReference type="ARBA" id="ARBA00022989"/>
    </source>
</evidence>
<feature type="transmembrane region" description="Helical" evidence="8">
    <location>
        <begin position="699"/>
        <end position="719"/>
    </location>
</feature>
<evidence type="ECO:0000259" key="9">
    <source>
        <dbReference type="PROSITE" id="PS50156"/>
    </source>
</evidence>
<comment type="caution">
    <text evidence="10">The sequence shown here is derived from an EMBL/GenBank/DDBJ whole genome shotgun (WGS) entry which is preliminary data.</text>
</comment>
<dbReference type="InterPro" id="IPR000731">
    <property type="entry name" value="SSD"/>
</dbReference>
<evidence type="ECO:0000256" key="6">
    <source>
        <dbReference type="ARBA" id="ARBA00038046"/>
    </source>
</evidence>
<protein>
    <recommendedName>
        <fullName evidence="9">SSD domain-containing protein</fullName>
    </recommendedName>
</protein>
<keyword evidence="5" id="KW-0325">Glycoprotein</keyword>
<feature type="compositionally biased region" description="Acidic residues" evidence="7">
    <location>
        <begin position="248"/>
        <end position="258"/>
    </location>
</feature>
<feature type="transmembrane region" description="Helical" evidence="8">
    <location>
        <begin position="40"/>
        <end position="62"/>
    </location>
</feature>
<dbReference type="PANTHER" id="PTHR45951:SF3">
    <property type="entry name" value="PROTEIN DISPATCHED"/>
    <property type="match status" value="1"/>
</dbReference>
<evidence type="ECO:0000256" key="4">
    <source>
        <dbReference type="ARBA" id="ARBA00023136"/>
    </source>
</evidence>
<evidence type="ECO:0000256" key="8">
    <source>
        <dbReference type="SAM" id="Phobius"/>
    </source>
</evidence>
<feature type="transmembrane region" description="Helical" evidence="8">
    <location>
        <begin position="589"/>
        <end position="609"/>
    </location>
</feature>
<dbReference type="Pfam" id="PF12349">
    <property type="entry name" value="Sterol-sensing"/>
    <property type="match status" value="1"/>
</dbReference>
<organism evidence="10 11">
    <name type="scientific">Daphnia magna</name>
    <dbReference type="NCBI Taxonomy" id="35525"/>
    <lineage>
        <taxon>Eukaryota</taxon>
        <taxon>Metazoa</taxon>
        <taxon>Ecdysozoa</taxon>
        <taxon>Arthropoda</taxon>
        <taxon>Crustacea</taxon>
        <taxon>Branchiopoda</taxon>
        <taxon>Diplostraca</taxon>
        <taxon>Cladocera</taxon>
        <taxon>Anomopoda</taxon>
        <taxon>Daphniidae</taxon>
        <taxon>Daphnia</taxon>
    </lineage>
</organism>
<dbReference type="InterPro" id="IPR053958">
    <property type="entry name" value="HMGCR/SNAP/NPC1-like_SSD"/>
</dbReference>
<feature type="transmembrane region" description="Helical" evidence="8">
    <location>
        <begin position="989"/>
        <end position="1013"/>
    </location>
</feature>
<evidence type="ECO:0000313" key="10">
    <source>
        <dbReference type="EMBL" id="KAK4018764.1"/>
    </source>
</evidence>
<feature type="compositionally biased region" description="Basic and acidic residues" evidence="7">
    <location>
        <begin position="168"/>
        <end position="183"/>
    </location>
</feature>
<feature type="transmembrane region" description="Helical" evidence="8">
    <location>
        <begin position="516"/>
        <end position="539"/>
    </location>
</feature>
<keyword evidence="2 8" id="KW-0812">Transmembrane</keyword>
<feature type="transmembrane region" description="Helical" evidence="8">
    <location>
        <begin position="546"/>
        <end position="569"/>
    </location>
</feature>
<dbReference type="SUPFAM" id="SSF82866">
    <property type="entry name" value="Multidrug efflux transporter AcrB transmembrane domain"/>
    <property type="match status" value="2"/>
</dbReference>
<feature type="transmembrane region" description="Helical" evidence="8">
    <location>
        <begin position="1025"/>
        <end position="1043"/>
    </location>
</feature>
<dbReference type="Proteomes" id="UP001234178">
    <property type="component" value="Unassembled WGS sequence"/>
</dbReference>
<evidence type="ECO:0000256" key="7">
    <source>
        <dbReference type="SAM" id="MobiDB-lite"/>
    </source>
</evidence>
<feature type="transmembrane region" description="Helical" evidence="8">
    <location>
        <begin position="621"/>
        <end position="641"/>
    </location>
</feature>
<feature type="transmembrane region" description="Helical" evidence="8">
    <location>
        <begin position="966"/>
        <end position="983"/>
    </location>
</feature>
<name>A0ABR0A1D8_9CRUS</name>
<feature type="domain" description="SSD" evidence="9">
    <location>
        <begin position="512"/>
        <end position="647"/>
    </location>
</feature>
<feature type="region of interest" description="Disordered" evidence="7">
    <location>
        <begin position="247"/>
        <end position="269"/>
    </location>
</feature>
<accession>A0ABR0A1D8</accession>
<gene>
    <name evidence="10" type="ORF">OUZ56_000808</name>
</gene>
<dbReference type="InterPro" id="IPR052081">
    <property type="entry name" value="Dispatched_Hh_regulator"/>
</dbReference>